<feature type="region of interest" description="Disordered" evidence="1">
    <location>
        <begin position="166"/>
        <end position="192"/>
    </location>
</feature>
<dbReference type="AlphaFoldDB" id="A0A7R9D985"/>
<proteinExistence type="predicted"/>
<dbReference type="EMBL" id="OC321158">
    <property type="protein sequence ID" value="CAD7409540.1"/>
    <property type="molecule type" value="Genomic_DNA"/>
</dbReference>
<dbReference type="GO" id="GO:0003824">
    <property type="term" value="F:catalytic activity"/>
    <property type="evidence" value="ECO:0007669"/>
    <property type="project" value="InterPro"/>
</dbReference>
<evidence type="ECO:0000259" key="2">
    <source>
        <dbReference type="Pfam" id="PF14529"/>
    </source>
</evidence>
<gene>
    <name evidence="3" type="ORF">TCEB3V08_LOCUS10068</name>
</gene>
<accession>A0A7R9D985</accession>
<organism evidence="3">
    <name type="scientific">Timema cristinae</name>
    <name type="common">Walking stick</name>
    <dbReference type="NCBI Taxonomy" id="61476"/>
    <lineage>
        <taxon>Eukaryota</taxon>
        <taxon>Metazoa</taxon>
        <taxon>Ecdysozoa</taxon>
        <taxon>Arthropoda</taxon>
        <taxon>Hexapoda</taxon>
        <taxon>Insecta</taxon>
        <taxon>Pterygota</taxon>
        <taxon>Neoptera</taxon>
        <taxon>Polyneoptera</taxon>
        <taxon>Phasmatodea</taxon>
        <taxon>Timematodea</taxon>
        <taxon>Timematoidea</taxon>
        <taxon>Timematidae</taxon>
        <taxon>Timema</taxon>
    </lineage>
</organism>
<feature type="domain" description="Endonuclease/exonuclease/phosphatase" evidence="2">
    <location>
        <begin position="8"/>
        <end position="98"/>
    </location>
</feature>
<dbReference type="InterPro" id="IPR005135">
    <property type="entry name" value="Endo/exonuclease/phosphatase"/>
</dbReference>
<evidence type="ECO:0000313" key="3">
    <source>
        <dbReference type="EMBL" id="CAD7409540.1"/>
    </source>
</evidence>
<dbReference type="SUPFAM" id="SSF56219">
    <property type="entry name" value="DNase I-like"/>
    <property type="match status" value="1"/>
</dbReference>
<sequence>MRADMEVLLRGTTPVLIGGDFNTKHPSWRSRIMCARSGLLCDVIDLHGLVASATDTPTYFPLNLIGFPDILDFVVSRGINGWLVLKSLAELDSDHNPVLVNLGRTLFFIDPPENPNLERTDWYRFTNLLRERLGPTPTFRTAAEIDRSFFARFCSQACPGEKSAEEGLANLEGPGRQGQLEPQSPISRRPVDKANWSRKVHAVCEMIQEYGTEKADALAKHLESKFLPTDDPSDPVHVAHLARVIGVVLDRPLDEPEHMKVTEMLRAIAALRLNKAPGHDGINNAVLRKLPLEAINFLAELNLTSFYS</sequence>
<dbReference type="Gene3D" id="3.60.10.10">
    <property type="entry name" value="Endonuclease/exonuclease/phosphatase"/>
    <property type="match status" value="1"/>
</dbReference>
<reference evidence="3" key="1">
    <citation type="submission" date="2020-11" db="EMBL/GenBank/DDBJ databases">
        <authorList>
            <person name="Tran Van P."/>
        </authorList>
    </citation>
    <scope>NUCLEOTIDE SEQUENCE</scope>
</reference>
<name>A0A7R9D985_TIMCR</name>
<dbReference type="Pfam" id="PF14529">
    <property type="entry name" value="Exo_endo_phos_2"/>
    <property type="match status" value="1"/>
</dbReference>
<evidence type="ECO:0000256" key="1">
    <source>
        <dbReference type="SAM" id="MobiDB-lite"/>
    </source>
</evidence>
<protein>
    <recommendedName>
        <fullName evidence="2">Endonuclease/exonuclease/phosphatase domain-containing protein</fullName>
    </recommendedName>
</protein>
<dbReference type="InterPro" id="IPR036691">
    <property type="entry name" value="Endo/exonu/phosph_ase_sf"/>
</dbReference>